<accession>A0AAN4ZK49</accession>
<comment type="caution">
    <text evidence="1">The sequence shown here is derived from an EMBL/GenBank/DDBJ whole genome shotgun (WGS) entry which is preliminary data.</text>
</comment>
<evidence type="ECO:0000313" key="2">
    <source>
        <dbReference type="Proteomes" id="UP001328107"/>
    </source>
</evidence>
<organism evidence="1 2">
    <name type="scientific">Pristionchus mayeri</name>
    <dbReference type="NCBI Taxonomy" id="1317129"/>
    <lineage>
        <taxon>Eukaryota</taxon>
        <taxon>Metazoa</taxon>
        <taxon>Ecdysozoa</taxon>
        <taxon>Nematoda</taxon>
        <taxon>Chromadorea</taxon>
        <taxon>Rhabditida</taxon>
        <taxon>Rhabditina</taxon>
        <taxon>Diplogasteromorpha</taxon>
        <taxon>Diplogasteroidea</taxon>
        <taxon>Neodiplogasteridae</taxon>
        <taxon>Pristionchus</taxon>
    </lineage>
</organism>
<dbReference type="Proteomes" id="UP001328107">
    <property type="component" value="Unassembled WGS sequence"/>
</dbReference>
<protein>
    <submittedName>
        <fullName evidence="1">Uncharacterized protein</fullName>
    </submittedName>
</protein>
<keyword evidence="2" id="KW-1185">Reference proteome</keyword>
<dbReference type="EMBL" id="BTRK01000002">
    <property type="protein sequence ID" value="GMR39612.1"/>
    <property type="molecule type" value="Genomic_DNA"/>
</dbReference>
<dbReference type="AlphaFoldDB" id="A0AAN4ZK49"/>
<proteinExistence type="predicted"/>
<feature type="non-terminal residue" evidence="1">
    <location>
        <position position="153"/>
    </location>
</feature>
<evidence type="ECO:0000313" key="1">
    <source>
        <dbReference type="EMBL" id="GMR39612.1"/>
    </source>
</evidence>
<feature type="non-terminal residue" evidence="1">
    <location>
        <position position="1"/>
    </location>
</feature>
<reference evidence="2" key="1">
    <citation type="submission" date="2022-10" db="EMBL/GenBank/DDBJ databases">
        <title>Genome assembly of Pristionchus species.</title>
        <authorList>
            <person name="Yoshida K."/>
            <person name="Sommer R.J."/>
        </authorList>
    </citation>
    <scope>NUCLEOTIDE SEQUENCE [LARGE SCALE GENOMIC DNA]</scope>
    <source>
        <strain evidence="2">RS5460</strain>
    </source>
</reference>
<name>A0AAN4ZK49_9BILA</name>
<gene>
    <name evidence="1" type="ORF">PMAYCL1PPCAC_09807</name>
</gene>
<sequence length="153" mass="17224">FFTSSLLHSIACSLHRWFNLEEQITGCALLSFGNVNPLNRASHGSVEGLRPIRLRQHEQLRFQSHLVSLLHFHIQNLAFKRRPSLHNFTVLDGSGLFDRCCCNLGRSSLRKPPDELGEHGLLFLRYPLPGNGIPLLRTGSCKFVLEKGVVALL</sequence>